<keyword evidence="9" id="KW-1185">Reference proteome</keyword>
<dbReference type="GO" id="GO:0016020">
    <property type="term" value="C:membrane"/>
    <property type="evidence" value="ECO:0007669"/>
    <property type="project" value="UniProtKB-SubCell"/>
</dbReference>
<keyword evidence="2 6" id="KW-0812">Transmembrane</keyword>
<evidence type="ECO:0000256" key="1">
    <source>
        <dbReference type="ARBA" id="ARBA00004141"/>
    </source>
</evidence>
<dbReference type="AlphaFoldDB" id="A0A2G1VIE4"/>
<feature type="transmembrane region" description="Helical" evidence="6">
    <location>
        <begin position="225"/>
        <end position="251"/>
    </location>
</feature>
<feature type="transmembrane region" description="Helical" evidence="6">
    <location>
        <begin position="99"/>
        <end position="119"/>
    </location>
</feature>
<feature type="transmembrane region" description="Helical" evidence="6">
    <location>
        <begin position="131"/>
        <end position="160"/>
    </location>
</feature>
<comment type="subcellular location">
    <subcellularLocation>
        <location evidence="1">Membrane</location>
        <topology evidence="1">Multi-pass membrane protein</topology>
    </subcellularLocation>
</comment>
<evidence type="ECO:0000256" key="6">
    <source>
        <dbReference type="SAM" id="Phobius"/>
    </source>
</evidence>
<feature type="domain" description="O-antigen ligase-related" evidence="7">
    <location>
        <begin position="233"/>
        <end position="363"/>
    </location>
</feature>
<evidence type="ECO:0000313" key="8">
    <source>
        <dbReference type="EMBL" id="PHQ26360.1"/>
    </source>
</evidence>
<feature type="transmembrane region" description="Helical" evidence="6">
    <location>
        <begin position="263"/>
        <end position="282"/>
    </location>
</feature>
<evidence type="ECO:0000256" key="5">
    <source>
        <dbReference type="SAM" id="MobiDB-lite"/>
    </source>
</evidence>
<evidence type="ECO:0000256" key="4">
    <source>
        <dbReference type="ARBA" id="ARBA00023136"/>
    </source>
</evidence>
<dbReference type="PANTHER" id="PTHR37422:SF13">
    <property type="entry name" value="LIPOPOLYSACCHARIDE BIOSYNTHESIS PROTEIN PA4999-RELATED"/>
    <property type="match status" value="1"/>
</dbReference>
<evidence type="ECO:0000256" key="3">
    <source>
        <dbReference type="ARBA" id="ARBA00022989"/>
    </source>
</evidence>
<feature type="compositionally biased region" description="Low complexity" evidence="5">
    <location>
        <begin position="1"/>
        <end position="13"/>
    </location>
</feature>
<feature type="transmembrane region" description="Helical" evidence="6">
    <location>
        <begin position="388"/>
        <end position="407"/>
    </location>
</feature>
<feature type="transmembrane region" description="Helical" evidence="6">
    <location>
        <begin position="347"/>
        <end position="368"/>
    </location>
</feature>
<proteinExistence type="predicted"/>
<reference evidence="8 9" key="1">
    <citation type="submission" date="2017-09" db="EMBL/GenBank/DDBJ databases">
        <title>The draft genome sequences of Marinobacter guineae M3B.</title>
        <authorList>
            <person name="Cao J."/>
        </authorList>
    </citation>
    <scope>NUCLEOTIDE SEQUENCE [LARGE SCALE GENOMIC DNA]</scope>
    <source>
        <strain evidence="8 9">M3B</strain>
    </source>
</reference>
<dbReference type="Proteomes" id="UP000229044">
    <property type="component" value="Unassembled WGS sequence"/>
</dbReference>
<sequence length="452" mass="51808">MNRLTSSTSASSRSRLKKKSATPPHQERLYRMDLKYIVQTIRAEGWAFIFICTYLFFEYVRPQSIWTWLDVLPWVPMLLGGALIALFVDQKRQAAPHVLNKLMVLYFGVVILSSVFSQYPSVSFGRLWTFYNWFIIYFLIVKIVTTPARFFIFFLSFLIYSLKMSQHGFITWAQRGFSFADWGVTGAPGFFQNSGELGIQMTIYVPMAAALIIGLRPYWHPLWRVFFYAMPLTGLGTLIATSSRGAMVGLAASCVMALVKTRYFFRMLIVVAVLGAIIWQVVPEEFKARFDTAGDDRTSLHRIERWEDGWQTINEFPFLGVGHNAWEVYYANHFSPEISGSNMVHNVFIQCGTELGYAGLFALGLLLFYSLKTTRQIRRQAKEIDERFYYFLTYGFDLGLVGLLISASFVTVLYYPFLWIYFALVASMQVSFRNGLKSGALHASENEAAELK</sequence>
<keyword evidence="4 6" id="KW-0472">Membrane</keyword>
<evidence type="ECO:0000313" key="9">
    <source>
        <dbReference type="Proteomes" id="UP000229044"/>
    </source>
</evidence>
<dbReference type="InterPro" id="IPR051533">
    <property type="entry name" value="WaaL-like"/>
</dbReference>
<feature type="transmembrane region" description="Helical" evidence="6">
    <location>
        <begin position="413"/>
        <end position="432"/>
    </location>
</feature>
<evidence type="ECO:0000256" key="2">
    <source>
        <dbReference type="ARBA" id="ARBA00022692"/>
    </source>
</evidence>
<feature type="transmembrane region" description="Helical" evidence="6">
    <location>
        <begin position="201"/>
        <end position="219"/>
    </location>
</feature>
<dbReference type="InterPro" id="IPR007016">
    <property type="entry name" value="O-antigen_ligase-rel_domated"/>
</dbReference>
<name>A0A2G1VIE4_9GAMM</name>
<organism evidence="8 9">
    <name type="scientific">Marinobacter guineae</name>
    <dbReference type="NCBI Taxonomy" id="432303"/>
    <lineage>
        <taxon>Bacteria</taxon>
        <taxon>Pseudomonadati</taxon>
        <taxon>Pseudomonadota</taxon>
        <taxon>Gammaproteobacteria</taxon>
        <taxon>Pseudomonadales</taxon>
        <taxon>Marinobacteraceae</taxon>
        <taxon>Marinobacter</taxon>
    </lineage>
</organism>
<feature type="region of interest" description="Disordered" evidence="5">
    <location>
        <begin position="1"/>
        <end position="24"/>
    </location>
</feature>
<evidence type="ECO:0000259" key="7">
    <source>
        <dbReference type="Pfam" id="PF04932"/>
    </source>
</evidence>
<keyword evidence="3 6" id="KW-1133">Transmembrane helix</keyword>
<dbReference type="PANTHER" id="PTHR37422">
    <property type="entry name" value="TEICHURONIC ACID BIOSYNTHESIS PROTEIN TUAE"/>
    <property type="match status" value="1"/>
</dbReference>
<dbReference type="EMBL" id="NTFI01000001">
    <property type="protein sequence ID" value="PHQ26360.1"/>
    <property type="molecule type" value="Genomic_DNA"/>
</dbReference>
<dbReference type="OrthoDB" id="9768226at2"/>
<dbReference type="RefSeq" id="WP_099616443.1">
    <property type="nucleotide sequence ID" value="NZ_KZ319339.1"/>
</dbReference>
<gene>
    <name evidence="8" type="ORF">CLH62_01815</name>
</gene>
<feature type="transmembrane region" description="Helical" evidence="6">
    <location>
        <begin position="41"/>
        <end position="59"/>
    </location>
</feature>
<protein>
    <recommendedName>
        <fullName evidence="7">O-antigen ligase-related domain-containing protein</fullName>
    </recommendedName>
</protein>
<comment type="caution">
    <text evidence="8">The sequence shown here is derived from an EMBL/GenBank/DDBJ whole genome shotgun (WGS) entry which is preliminary data.</text>
</comment>
<accession>A0A2G1VIE4</accession>
<feature type="transmembrane region" description="Helical" evidence="6">
    <location>
        <begin position="65"/>
        <end position="87"/>
    </location>
</feature>
<dbReference type="Pfam" id="PF04932">
    <property type="entry name" value="Wzy_C"/>
    <property type="match status" value="1"/>
</dbReference>